<name>A0A3D8IWX7_9HELI</name>
<dbReference type="AlphaFoldDB" id="A0A3D8IWX7"/>
<evidence type="ECO:0000259" key="2">
    <source>
        <dbReference type="Pfam" id="PF13525"/>
    </source>
</evidence>
<dbReference type="EMBL" id="NXLU01000004">
    <property type="protein sequence ID" value="RDU69114.1"/>
    <property type="molecule type" value="Genomic_DNA"/>
</dbReference>
<dbReference type="OrthoDB" id="5342947at2"/>
<protein>
    <submittedName>
        <fullName evidence="3">Outer membrane protein assembly factor BamD</fullName>
    </submittedName>
</protein>
<evidence type="ECO:0000313" key="4">
    <source>
        <dbReference type="Proteomes" id="UP000257067"/>
    </source>
</evidence>
<gene>
    <name evidence="3" type="ORF">CQA62_04265</name>
</gene>
<organism evidence="3 4">
    <name type="scientific">Helicobacter cholecystus</name>
    <dbReference type="NCBI Taxonomy" id="45498"/>
    <lineage>
        <taxon>Bacteria</taxon>
        <taxon>Pseudomonadati</taxon>
        <taxon>Campylobacterota</taxon>
        <taxon>Epsilonproteobacteria</taxon>
        <taxon>Campylobacterales</taxon>
        <taxon>Helicobacteraceae</taxon>
        <taxon>Helicobacter</taxon>
    </lineage>
</organism>
<keyword evidence="1" id="KW-0732">Signal</keyword>
<sequence>MLFAYFFTACSNKVEEFDKPAMHWYEEIFKEIRYNNLESADTKFASLQSEHVNSPLIPEAMLALGHAHMEQDEFLLAEFYFDEYLKRFSNRENYSYINYLKILARFYSFKNQSKDQEFMNESAIEIKNYLDAYPNEIYTPFVGYIYTKFKLGQIELNQAIANVYRKQNKEYAANLYLKRSDSVLQTSFRTITNGLPWYVMDAIELKQIDYIIPSYVPWYVMIFDW</sequence>
<comment type="caution">
    <text evidence="3">The sequence shown here is derived from an EMBL/GenBank/DDBJ whole genome shotgun (WGS) entry which is preliminary data.</text>
</comment>
<dbReference type="InterPro" id="IPR039565">
    <property type="entry name" value="BamD-like"/>
</dbReference>
<accession>A0A3D8IWX7</accession>
<keyword evidence="4" id="KW-1185">Reference proteome</keyword>
<feature type="domain" description="Outer membrane lipoprotein BamD-like" evidence="2">
    <location>
        <begin position="18"/>
        <end position="185"/>
    </location>
</feature>
<proteinExistence type="predicted"/>
<dbReference type="Proteomes" id="UP000257067">
    <property type="component" value="Unassembled WGS sequence"/>
</dbReference>
<evidence type="ECO:0000256" key="1">
    <source>
        <dbReference type="ARBA" id="ARBA00022729"/>
    </source>
</evidence>
<reference evidence="3 4" key="1">
    <citation type="submission" date="2018-04" db="EMBL/GenBank/DDBJ databases">
        <title>Novel Campyloabacter and Helicobacter Species and Strains.</title>
        <authorList>
            <person name="Mannion A.J."/>
            <person name="Shen Z."/>
            <person name="Fox J.G."/>
        </authorList>
    </citation>
    <scope>NUCLEOTIDE SEQUENCE [LARGE SCALE GENOMIC DNA]</scope>
    <source>
        <strain evidence="3 4">ATCC 700242</strain>
    </source>
</reference>
<dbReference type="Gene3D" id="1.25.40.10">
    <property type="entry name" value="Tetratricopeptide repeat domain"/>
    <property type="match status" value="1"/>
</dbReference>
<dbReference type="InterPro" id="IPR011990">
    <property type="entry name" value="TPR-like_helical_dom_sf"/>
</dbReference>
<dbReference type="Pfam" id="PF13525">
    <property type="entry name" value="YfiO"/>
    <property type="match status" value="1"/>
</dbReference>
<evidence type="ECO:0000313" key="3">
    <source>
        <dbReference type="EMBL" id="RDU69114.1"/>
    </source>
</evidence>